<evidence type="ECO:0000256" key="1">
    <source>
        <dbReference type="ARBA" id="ARBA00004370"/>
    </source>
</evidence>
<dbReference type="EMBL" id="BAABFO010000009">
    <property type="protein sequence ID" value="GAA4332647.1"/>
    <property type="molecule type" value="Genomic_DNA"/>
</dbReference>
<organism evidence="7 8">
    <name type="scientific">Pigmentiphaga soli</name>
    <dbReference type="NCBI Taxonomy" id="1007095"/>
    <lineage>
        <taxon>Bacteria</taxon>
        <taxon>Pseudomonadati</taxon>
        <taxon>Pseudomonadota</taxon>
        <taxon>Betaproteobacteria</taxon>
        <taxon>Burkholderiales</taxon>
        <taxon>Alcaligenaceae</taxon>
        <taxon>Pigmentiphaga</taxon>
    </lineage>
</organism>
<dbReference type="Proteomes" id="UP001501671">
    <property type="component" value="Unassembled WGS sequence"/>
</dbReference>
<feature type="transmembrane region" description="Helical" evidence="5">
    <location>
        <begin position="46"/>
        <end position="65"/>
    </location>
</feature>
<evidence type="ECO:0000256" key="5">
    <source>
        <dbReference type="SAM" id="Phobius"/>
    </source>
</evidence>
<evidence type="ECO:0000313" key="7">
    <source>
        <dbReference type="EMBL" id="GAA4332647.1"/>
    </source>
</evidence>
<feature type="transmembrane region" description="Helical" evidence="5">
    <location>
        <begin position="77"/>
        <end position="97"/>
    </location>
</feature>
<dbReference type="RefSeq" id="WP_345249465.1">
    <property type="nucleotide sequence ID" value="NZ_BAABFO010000009.1"/>
</dbReference>
<evidence type="ECO:0000256" key="3">
    <source>
        <dbReference type="ARBA" id="ARBA00022989"/>
    </source>
</evidence>
<keyword evidence="8" id="KW-1185">Reference proteome</keyword>
<evidence type="ECO:0000256" key="2">
    <source>
        <dbReference type="ARBA" id="ARBA00022692"/>
    </source>
</evidence>
<feature type="transmembrane region" description="Helical" evidence="5">
    <location>
        <begin position="117"/>
        <end position="138"/>
    </location>
</feature>
<comment type="subcellular location">
    <subcellularLocation>
        <location evidence="1">Membrane</location>
    </subcellularLocation>
</comment>
<comment type="caution">
    <text evidence="7">The sequence shown here is derived from an EMBL/GenBank/DDBJ whole genome shotgun (WGS) entry which is preliminary data.</text>
</comment>
<sequence>MAVLVRLVAALWCGALWTVGPLVAPLLFSQLDLAHAGAVAASLFRLLALGGLAAAVLLLAFDRLARGLALGVAGRRAVLLMAVGVGVGQFGILPVMDYARNLMAAGQPVPAWAAFDLWHGAASVIYFLVALLGLRLVAVVR</sequence>
<accession>A0ABP8H0G8</accession>
<keyword evidence="3 5" id="KW-1133">Transmembrane helix</keyword>
<feature type="domain" description="TMEM205-like" evidence="6">
    <location>
        <begin position="7"/>
        <end position="104"/>
    </location>
</feature>
<gene>
    <name evidence="7" type="ORF">GCM10023144_22930</name>
</gene>
<evidence type="ECO:0000313" key="8">
    <source>
        <dbReference type="Proteomes" id="UP001501671"/>
    </source>
</evidence>
<evidence type="ECO:0000256" key="4">
    <source>
        <dbReference type="ARBA" id="ARBA00023136"/>
    </source>
</evidence>
<dbReference type="InterPro" id="IPR025423">
    <property type="entry name" value="TMEM205-like"/>
</dbReference>
<evidence type="ECO:0000259" key="6">
    <source>
        <dbReference type="Pfam" id="PF13664"/>
    </source>
</evidence>
<keyword evidence="4 5" id="KW-0472">Membrane</keyword>
<protein>
    <recommendedName>
        <fullName evidence="6">TMEM205-like domain-containing protein</fullName>
    </recommendedName>
</protein>
<reference evidence="8" key="1">
    <citation type="journal article" date="2019" name="Int. J. Syst. Evol. Microbiol.">
        <title>The Global Catalogue of Microorganisms (GCM) 10K type strain sequencing project: providing services to taxonomists for standard genome sequencing and annotation.</title>
        <authorList>
            <consortium name="The Broad Institute Genomics Platform"/>
            <consortium name="The Broad Institute Genome Sequencing Center for Infectious Disease"/>
            <person name="Wu L."/>
            <person name="Ma J."/>
        </authorList>
    </citation>
    <scope>NUCLEOTIDE SEQUENCE [LARGE SCALE GENOMIC DNA]</scope>
    <source>
        <strain evidence="8">JCM 17666</strain>
    </source>
</reference>
<keyword evidence="2 5" id="KW-0812">Transmembrane</keyword>
<name>A0ABP8H0G8_9BURK</name>
<dbReference type="Pfam" id="PF13664">
    <property type="entry name" value="DUF4149"/>
    <property type="match status" value="1"/>
</dbReference>
<proteinExistence type="predicted"/>